<reference evidence="1 2" key="1">
    <citation type="submission" date="2019-02" db="EMBL/GenBank/DDBJ databases">
        <title>Deep-cultivation of Planctomycetes and their phenomic and genomic characterization uncovers novel biology.</title>
        <authorList>
            <person name="Wiegand S."/>
            <person name="Jogler M."/>
            <person name="Boedeker C."/>
            <person name="Pinto D."/>
            <person name="Vollmers J."/>
            <person name="Rivas-Marin E."/>
            <person name="Kohn T."/>
            <person name="Peeters S.H."/>
            <person name="Heuer A."/>
            <person name="Rast P."/>
            <person name="Oberbeckmann S."/>
            <person name="Bunk B."/>
            <person name="Jeske O."/>
            <person name="Meyerdierks A."/>
            <person name="Storesund J.E."/>
            <person name="Kallscheuer N."/>
            <person name="Luecker S."/>
            <person name="Lage O.M."/>
            <person name="Pohl T."/>
            <person name="Merkel B.J."/>
            <person name="Hornburger P."/>
            <person name="Mueller R.-W."/>
            <person name="Bruemmer F."/>
            <person name="Labrenz M."/>
            <person name="Spormann A.M."/>
            <person name="Op Den Camp H."/>
            <person name="Overmann J."/>
            <person name="Amann R."/>
            <person name="Jetten M.S.M."/>
            <person name="Mascher T."/>
            <person name="Medema M.H."/>
            <person name="Devos D.P."/>
            <person name="Kaster A.-K."/>
            <person name="Ovreas L."/>
            <person name="Rohde M."/>
            <person name="Galperin M.Y."/>
            <person name="Jogler C."/>
        </authorList>
    </citation>
    <scope>NUCLEOTIDE SEQUENCE [LARGE SCALE GENOMIC DNA]</scope>
    <source>
        <strain evidence="1 2">Pla100</strain>
    </source>
</reference>
<name>A0A5C6AH85_9BACT</name>
<dbReference type="Proteomes" id="UP000316213">
    <property type="component" value="Unassembled WGS sequence"/>
</dbReference>
<dbReference type="AlphaFoldDB" id="A0A5C6AH85"/>
<dbReference type="InterPro" id="IPR053137">
    <property type="entry name" value="NLR-like"/>
</dbReference>
<dbReference type="OrthoDB" id="291088at2"/>
<accession>A0A5C6AH85</accession>
<evidence type="ECO:0000313" key="2">
    <source>
        <dbReference type="Proteomes" id="UP000316213"/>
    </source>
</evidence>
<dbReference type="Pfam" id="PF13424">
    <property type="entry name" value="TPR_12"/>
    <property type="match status" value="1"/>
</dbReference>
<gene>
    <name evidence="1" type="ORF">Pla100_21450</name>
</gene>
<dbReference type="EMBL" id="SJPM01000003">
    <property type="protein sequence ID" value="TWT98979.1"/>
    <property type="molecule type" value="Genomic_DNA"/>
</dbReference>
<proteinExistence type="predicted"/>
<dbReference type="PANTHER" id="PTHR46082:SF6">
    <property type="entry name" value="AAA+ ATPASE DOMAIN-CONTAINING PROTEIN-RELATED"/>
    <property type="match status" value="1"/>
</dbReference>
<evidence type="ECO:0000313" key="1">
    <source>
        <dbReference type="EMBL" id="TWT98979.1"/>
    </source>
</evidence>
<dbReference type="Pfam" id="PF13374">
    <property type="entry name" value="TPR_10"/>
    <property type="match status" value="1"/>
</dbReference>
<comment type="caution">
    <text evidence="1">The sequence shown here is derived from an EMBL/GenBank/DDBJ whole genome shotgun (WGS) entry which is preliminary data.</text>
</comment>
<dbReference type="SUPFAM" id="SSF48452">
    <property type="entry name" value="TPR-like"/>
    <property type="match status" value="3"/>
</dbReference>
<keyword evidence="2" id="KW-1185">Reference proteome</keyword>
<protein>
    <submittedName>
        <fullName evidence="1">Tetratricopeptide repeat protein</fullName>
    </submittedName>
</protein>
<sequence length="954" mass="107113">MIRFPENRICLPAFQLNKTAERFVAFLPTILFATALTFLNHHALALDVIPIRVSASPGKIMDGPRVIEEVASGTPLWAEERGKNGWWLVTAPVAKKQGWIHVSDIVFPQYSARQREQLQLADQLHSQHFALKKSKDFDGAITKLKQAIAATESLFDVDHPEVNDYRESLALCMNAIGDTQEAIDIIARVRTSWEKTLGTQHPYVLRALFNPAFWLKRVGRNAEAEAMLKESFTRRNTHYGPHHKKTLDALSSLADITTWHSGDMAQAREYYQLLVDGYTKTLDEFDVDRVEATMDLADATLRLGRFDEGRKLYDDTLEKLIERYGEKHENVLSAMASYALGLSNAPLGNGPITLSSTWSFEAGSGYEELLLKARSLRREIVKVRVETLGPDHAKTLEAQSLLADNLSSSLHNSVIDKDALRESVQLRRLMLAKKRELFGDEHKETTESVDALIKALDQSELYEEAMQHRRYRYERALELHGPKATETLVTGVEVVRGMVLNGKTPEARQECDRILDLCLQDPLNNYRAVYAIDEVLSDLGDAGAILDLWDTYYRELRQREVLETYIGMRTAQKVAAVEMSHGFIDRAKSIIADLIPVYQKQLSDDSQWDNFTRHWRATQIAVICSQVGLDDASLRFHQIAFDLGMNRGSASGVEYLNLGVTFSDAGRPHEARPLLARALELSSLDDNSSNQVLPTCISAYASVLLELGDHDTIKQLTIQLAEVFAKALEVKDPGVLRQIHYAGQSLARAGQHEEVLEILNRSVPLLLELLPETHVYSQHSREVYSEVLLRAGKPLDAFQVIDQSRVASRAFIASSLPLITPNEQFQFLTTKDQAKLEKALSLAVHLKNQSEVAEKSAGWLLNSKALTQETVGKTTLTSDPRVTKLVRELRDVNGELAALTYQPASEQSAIRLSALKSQQRSLHRRLSTAGLNLSVSDQWVKLDLNQAKLDLRFI</sequence>
<dbReference type="Gene3D" id="1.25.40.10">
    <property type="entry name" value="Tetratricopeptide repeat domain"/>
    <property type="match status" value="4"/>
</dbReference>
<organism evidence="1 2">
    <name type="scientific">Neorhodopirellula pilleata</name>
    <dbReference type="NCBI Taxonomy" id="2714738"/>
    <lineage>
        <taxon>Bacteria</taxon>
        <taxon>Pseudomonadati</taxon>
        <taxon>Planctomycetota</taxon>
        <taxon>Planctomycetia</taxon>
        <taxon>Pirellulales</taxon>
        <taxon>Pirellulaceae</taxon>
        <taxon>Neorhodopirellula</taxon>
    </lineage>
</organism>
<dbReference type="InterPro" id="IPR011990">
    <property type="entry name" value="TPR-like_helical_dom_sf"/>
</dbReference>
<dbReference type="PANTHER" id="PTHR46082">
    <property type="entry name" value="ATP/GTP-BINDING PROTEIN-RELATED"/>
    <property type="match status" value="1"/>
</dbReference>